<dbReference type="EMBL" id="BTGU01000008">
    <property type="protein sequence ID" value="GMN38786.1"/>
    <property type="molecule type" value="Genomic_DNA"/>
</dbReference>
<organism evidence="1 2">
    <name type="scientific">Ficus carica</name>
    <name type="common">Common fig</name>
    <dbReference type="NCBI Taxonomy" id="3494"/>
    <lineage>
        <taxon>Eukaryota</taxon>
        <taxon>Viridiplantae</taxon>
        <taxon>Streptophyta</taxon>
        <taxon>Embryophyta</taxon>
        <taxon>Tracheophyta</taxon>
        <taxon>Spermatophyta</taxon>
        <taxon>Magnoliopsida</taxon>
        <taxon>eudicotyledons</taxon>
        <taxon>Gunneridae</taxon>
        <taxon>Pentapetalae</taxon>
        <taxon>rosids</taxon>
        <taxon>fabids</taxon>
        <taxon>Rosales</taxon>
        <taxon>Moraceae</taxon>
        <taxon>Ficeae</taxon>
        <taxon>Ficus</taxon>
    </lineage>
</organism>
<dbReference type="Proteomes" id="UP001187192">
    <property type="component" value="Unassembled WGS sequence"/>
</dbReference>
<accession>A0AA88D1E7</accession>
<sequence>MTNEELSFDIYNNRRGPEVRKIDHELAGDVASSIAIPEYSCVFLWQFGNYGGSQRQLQSFKSATSLSSFATVDPDLKIPPPNQHRHRRRRRSRRLMWLEINYCCGTDGGVIQAE</sequence>
<evidence type="ECO:0000313" key="1">
    <source>
        <dbReference type="EMBL" id="GMN38786.1"/>
    </source>
</evidence>
<keyword evidence="2" id="KW-1185">Reference proteome</keyword>
<comment type="caution">
    <text evidence="1">The sequence shown here is derived from an EMBL/GenBank/DDBJ whole genome shotgun (WGS) entry which is preliminary data.</text>
</comment>
<evidence type="ECO:0000313" key="2">
    <source>
        <dbReference type="Proteomes" id="UP001187192"/>
    </source>
</evidence>
<proteinExistence type="predicted"/>
<name>A0AA88D1E7_FICCA</name>
<protein>
    <submittedName>
        <fullName evidence="1">Uncharacterized protein</fullName>
    </submittedName>
</protein>
<reference evidence="1" key="1">
    <citation type="submission" date="2023-07" db="EMBL/GenBank/DDBJ databases">
        <title>draft genome sequence of fig (Ficus carica).</title>
        <authorList>
            <person name="Takahashi T."/>
            <person name="Nishimura K."/>
        </authorList>
    </citation>
    <scope>NUCLEOTIDE SEQUENCE</scope>
</reference>
<dbReference type="AlphaFoldDB" id="A0AA88D1E7"/>
<gene>
    <name evidence="1" type="ORF">TIFTF001_008012</name>
</gene>